<dbReference type="InterPro" id="IPR023214">
    <property type="entry name" value="HAD_sf"/>
</dbReference>
<dbReference type="InterPro" id="IPR036412">
    <property type="entry name" value="HAD-like_sf"/>
</dbReference>
<evidence type="ECO:0000313" key="6">
    <source>
        <dbReference type="Proteomes" id="UP000325289"/>
    </source>
</evidence>
<organism evidence="5 6">
    <name type="scientific">Roseivivax sediminis</name>
    <dbReference type="NCBI Taxonomy" id="936889"/>
    <lineage>
        <taxon>Bacteria</taxon>
        <taxon>Pseudomonadati</taxon>
        <taxon>Pseudomonadota</taxon>
        <taxon>Alphaproteobacteria</taxon>
        <taxon>Rhodobacterales</taxon>
        <taxon>Roseobacteraceae</taxon>
        <taxon>Roseivivax</taxon>
    </lineage>
</organism>
<evidence type="ECO:0000256" key="2">
    <source>
        <dbReference type="ARBA" id="ARBA00006171"/>
    </source>
</evidence>
<dbReference type="PANTHER" id="PTHR46193:SF10">
    <property type="entry name" value="6-PHOSPHOGLUCONATE PHOSPHATASE"/>
    <property type="match status" value="1"/>
</dbReference>
<keyword evidence="6" id="KW-1185">Reference proteome</keyword>
<dbReference type="EMBL" id="FOMS01000016">
    <property type="protein sequence ID" value="SFE77820.1"/>
    <property type="molecule type" value="Genomic_DNA"/>
</dbReference>
<name>A0A1I2DCY6_9RHOB</name>
<dbReference type="Gene3D" id="1.10.150.240">
    <property type="entry name" value="Putative phosphatase, domain 2"/>
    <property type="match status" value="1"/>
</dbReference>
<dbReference type="NCBIfam" id="TIGR01509">
    <property type="entry name" value="HAD-SF-IA-v3"/>
    <property type="match status" value="1"/>
</dbReference>
<dbReference type="InterPro" id="IPR023198">
    <property type="entry name" value="PGP-like_dom2"/>
</dbReference>
<keyword evidence="3" id="KW-0479">Metal-binding</keyword>
<dbReference type="InterPro" id="IPR006439">
    <property type="entry name" value="HAD-SF_hydro_IA"/>
</dbReference>
<dbReference type="GO" id="GO:0003824">
    <property type="term" value="F:catalytic activity"/>
    <property type="evidence" value="ECO:0007669"/>
    <property type="project" value="UniProtKB-ARBA"/>
</dbReference>
<proteinExistence type="inferred from homology"/>
<keyword evidence="4" id="KW-0460">Magnesium</keyword>
<dbReference type="SUPFAM" id="SSF56784">
    <property type="entry name" value="HAD-like"/>
    <property type="match status" value="1"/>
</dbReference>
<reference evidence="5 6" key="1">
    <citation type="submission" date="2016-10" db="EMBL/GenBank/DDBJ databases">
        <authorList>
            <person name="Varghese N."/>
            <person name="Submissions S."/>
        </authorList>
    </citation>
    <scope>NUCLEOTIDE SEQUENCE [LARGE SCALE GENOMIC DNA]</scope>
    <source>
        <strain evidence="6">YIM D21,KCTC 23444,ACCC 10710</strain>
    </source>
</reference>
<dbReference type="Gene3D" id="3.40.50.1000">
    <property type="entry name" value="HAD superfamily/HAD-like"/>
    <property type="match status" value="1"/>
</dbReference>
<comment type="similarity">
    <text evidence="2">Belongs to the HAD-like hydrolase superfamily. CbbY/CbbZ/Gph/YieH family.</text>
</comment>
<sequence length="210" mass="21906">MLVDSEPIAVDVLRETLRCVGLEISPTTAYERFLGRSLASILRDVAERDGLVLTEADLADMRARLARRFENELRPVPGVAAAVGALDAAVCVASSSHPERLALSLRVTGLAPLFGADVFSAVEVERGKPAPDLFLHAARRMHAPARGTVVIEDSPAGIAAARAAGMRVVGFTGGAHAGPAMLDQSLRAMGPDAVVTHMDDLAAALDALPA</sequence>
<evidence type="ECO:0000256" key="4">
    <source>
        <dbReference type="ARBA" id="ARBA00022842"/>
    </source>
</evidence>
<dbReference type="AlphaFoldDB" id="A0A1I2DCY6"/>
<comment type="cofactor">
    <cofactor evidence="1">
        <name>Mg(2+)</name>
        <dbReference type="ChEBI" id="CHEBI:18420"/>
    </cofactor>
</comment>
<evidence type="ECO:0000256" key="3">
    <source>
        <dbReference type="ARBA" id="ARBA00022723"/>
    </source>
</evidence>
<dbReference type="Pfam" id="PF00702">
    <property type="entry name" value="Hydrolase"/>
    <property type="match status" value="1"/>
</dbReference>
<gene>
    <name evidence="5" type="ORF">SAMN04515678_11641</name>
</gene>
<evidence type="ECO:0000313" key="5">
    <source>
        <dbReference type="EMBL" id="SFE77820.1"/>
    </source>
</evidence>
<evidence type="ECO:0000256" key="1">
    <source>
        <dbReference type="ARBA" id="ARBA00001946"/>
    </source>
</evidence>
<dbReference type="Proteomes" id="UP000325289">
    <property type="component" value="Unassembled WGS sequence"/>
</dbReference>
<accession>A0A1I2DCY6</accession>
<protein>
    <submittedName>
        <fullName evidence="5">Haloacid dehalogenase superfamily, subfamily IA, variant 3 with third motif having DD or ED</fullName>
    </submittedName>
</protein>
<dbReference type="InterPro" id="IPR051600">
    <property type="entry name" value="Beta-PGM-like"/>
</dbReference>
<dbReference type="PANTHER" id="PTHR46193">
    <property type="entry name" value="6-PHOSPHOGLUCONATE PHOSPHATASE"/>
    <property type="match status" value="1"/>
</dbReference>
<dbReference type="GO" id="GO:0046872">
    <property type="term" value="F:metal ion binding"/>
    <property type="evidence" value="ECO:0007669"/>
    <property type="project" value="UniProtKB-KW"/>
</dbReference>